<reference evidence="1 2" key="1">
    <citation type="submission" date="2019-05" db="EMBL/GenBank/DDBJ databases">
        <title>Another draft genome of Portunus trituberculatus and its Hox gene families provides insights of decapod evolution.</title>
        <authorList>
            <person name="Jeong J.-H."/>
            <person name="Song I."/>
            <person name="Kim S."/>
            <person name="Choi T."/>
            <person name="Kim D."/>
            <person name="Ryu S."/>
            <person name="Kim W."/>
        </authorList>
    </citation>
    <scope>NUCLEOTIDE SEQUENCE [LARGE SCALE GENOMIC DNA]</scope>
    <source>
        <tissue evidence="1">Muscle</tissue>
    </source>
</reference>
<dbReference type="EMBL" id="VSRR010004187">
    <property type="protein sequence ID" value="MPC38843.1"/>
    <property type="molecule type" value="Genomic_DNA"/>
</dbReference>
<keyword evidence="2" id="KW-1185">Reference proteome</keyword>
<sequence length="84" mass="9346">MDDILNDHNTRVYLLPSLTTPAADTNHTHLLAPRPGWERDAAIKLPTTSDAHRQGAVLPECKLEPRAFPALDYCVRGGHFVMEV</sequence>
<evidence type="ECO:0000313" key="2">
    <source>
        <dbReference type="Proteomes" id="UP000324222"/>
    </source>
</evidence>
<dbReference type="AlphaFoldDB" id="A0A5B7F155"/>
<protein>
    <submittedName>
        <fullName evidence="1">Uncharacterized protein</fullName>
    </submittedName>
</protein>
<accession>A0A5B7F155</accession>
<comment type="caution">
    <text evidence="1">The sequence shown here is derived from an EMBL/GenBank/DDBJ whole genome shotgun (WGS) entry which is preliminary data.</text>
</comment>
<organism evidence="1 2">
    <name type="scientific">Portunus trituberculatus</name>
    <name type="common">Swimming crab</name>
    <name type="synonym">Neptunus trituberculatus</name>
    <dbReference type="NCBI Taxonomy" id="210409"/>
    <lineage>
        <taxon>Eukaryota</taxon>
        <taxon>Metazoa</taxon>
        <taxon>Ecdysozoa</taxon>
        <taxon>Arthropoda</taxon>
        <taxon>Crustacea</taxon>
        <taxon>Multicrustacea</taxon>
        <taxon>Malacostraca</taxon>
        <taxon>Eumalacostraca</taxon>
        <taxon>Eucarida</taxon>
        <taxon>Decapoda</taxon>
        <taxon>Pleocyemata</taxon>
        <taxon>Brachyura</taxon>
        <taxon>Eubrachyura</taxon>
        <taxon>Portunoidea</taxon>
        <taxon>Portunidae</taxon>
        <taxon>Portuninae</taxon>
        <taxon>Portunus</taxon>
    </lineage>
</organism>
<evidence type="ECO:0000313" key="1">
    <source>
        <dbReference type="EMBL" id="MPC38843.1"/>
    </source>
</evidence>
<gene>
    <name evidence="1" type="ORF">E2C01_032359</name>
</gene>
<proteinExistence type="predicted"/>
<dbReference type="Proteomes" id="UP000324222">
    <property type="component" value="Unassembled WGS sequence"/>
</dbReference>
<name>A0A5B7F155_PORTR</name>